<dbReference type="RefSeq" id="XP_066921624.1">
    <property type="nucleotide sequence ID" value="XM_067065523.1"/>
</dbReference>
<dbReference type="RefSeq" id="XP_066929925.1">
    <property type="nucleotide sequence ID" value="XM_067073824.1"/>
</dbReference>
<dbReference type="EnsemblMetazoa" id="CLYHEMT016038.2">
    <property type="protein sequence ID" value="CLYHEMP016038.2"/>
    <property type="gene ID" value="CLYHEMG016038"/>
</dbReference>
<name>A0A7M5XG00_9CNID</name>
<evidence type="ECO:0000256" key="1">
    <source>
        <dbReference type="SAM" id="MobiDB-lite"/>
    </source>
</evidence>
<organism evidence="2 3">
    <name type="scientific">Clytia hemisphaerica</name>
    <dbReference type="NCBI Taxonomy" id="252671"/>
    <lineage>
        <taxon>Eukaryota</taxon>
        <taxon>Metazoa</taxon>
        <taxon>Cnidaria</taxon>
        <taxon>Hydrozoa</taxon>
        <taxon>Hydroidolina</taxon>
        <taxon>Leptothecata</taxon>
        <taxon>Obeliida</taxon>
        <taxon>Clytiidae</taxon>
        <taxon>Clytia</taxon>
    </lineage>
</organism>
<dbReference type="RefSeq" id="XP_066929924.1">
    <property type="nucleotide sequence ID" value="XM_067073823.1"/>
</dbReference>
<dbReference type="GeneID" id="136808956"/>
<dbReference type="Proteomes" id="UP000594262">
    <property type="component" value="Unplaced"/>
</dbReference>
<reference evidence="2" key="1">
    <citation type="submission" date="2021-01" db="UniProtKB">
        <authorList>
            <consortium name="EnsemblMetazoa"/>
        </authorList>
    </citation>
    <scope>IDENTIFICATION</scope>
</reference>
<evidence type="ECO:0000313" key="2">
    <source>
        <dbReference type="EnsemblMetazoa" id="CLYHEMP022772.2"/>
    </source>
</evidence>
<feature type="region of interest" description="Disordered" evidence="1">
    <location>
        <begin position="117"/>
        <end position="136"/>
    </location>
</feature>
<dbReference type="EnsemblMetazoa" id="CLYHEMT022772.2">
    <property type="protein sequence ID" value="CLYHEMP022772.2"/>
    <property type="gene ID" value="CLYHEMG022772"/>
</dbReference>
<evidence type="ECO:0000313" key="3">
    <source>
        <dbReference type="Proteomes" id="UP000594262"/>
    </source>
</evidence>
<proteinExistence type="predicted"/>
<dbReference type="RefSeq" id="XP_066921625.1">
    <property type="nucleotide sequence ID" value="XM_067065524.1"/>
</dbReference>
<dbReference type="AlphaFoldDB" id="A0A7M5XG00"/>
<sequence length="307" mass="35981">MSTKRRGSNGLDWNKTVKLIESKKDRNRRNRDYIEQVKTKAHEWNVYCKTTVGFVAIYEEKIHYSGNNQSMVNFLNDERVLTILKEYCTFTDKLEVKKVSRKTNICATKKERKTKRKTGINHHSTEITKKRKEEKKAEENSFHTKTNCCKDFCLKPVKPIYSQTFTCDKCLKTFHSKCVELGTSQPRSCGCHLITPLIVEHKRLSWLEDLAEFKKRYLRTHLESIKHIILQRNDGYHESLSLSILPLFKPYIIDYVEGSLKEVLPDADAKLLKDFFLPELMVRTISKECNCPVLAIRRLLLEKNSET</sequence>
<dbReference type="GeneID" id="136817506"/>
<accession>A0A7M5XG00</accession>
<protein>
    <submittedName>
        <fullName evidence="2">Uncharacterized protein</fullName>
    </submittedName>
</protein>
<keyword evidence="3" id="KW-1185">Reference proteome</keyword>
<dbReference type="RefSeq" id="XP_066929926.1">
    <property type="nucleotide sequence ID" value="XM_067073825.1"/>
</dbReference>